<sequence>MEVNASLVNFAAGVLSKKFLGRIDLPNFYKAGLLTCRNFFPQAQGPAEFRQGAGYVHHTRLNRDAMLFPFVFNDEQAYALEFTDKKLRFLSDGGLIFESTGAISHQLLIHFDGADGATAYTAESGQTVTFGGTAQLDTAQTKFGASSLLLDGNSDYVTVPDNANWNFGSGDFTVDCWVRFNSIAGTQTICGQGIDGNSYWKLTWNATKWQLYVYSGGVLQVGLDIADAGVAINTWFHIALVRSGGTITLYRDGTALTTGSYSSWPEYTSPFCIGAEMYAGPGGRADWFNGWIDEFSVRKGEAVWTANFTPPTAAYSSTNLKAITAITQADPGVITITAHGYSTGDEIYIENIEGMTELNNKFYLVVKIGADTFSLTDVDGNAIDTTAYTAYTAGGTADKIYEIDTPYLEADLKQLQFAQKADVMYIAHPDYESRKLIRSGDASWALSVYTRTDDPFTKAITGITAANPGVVTATAHGFSDGDIVEIWGVVGMTEVNGNSYKVANKAANTFELTDPTTGANVDTSGYTAYSSAGKAFKESNMPGAVAFYGGRLFFGGTADEPESFWGSKAPTNAGVGQYDVFTVGGSADDGITFPISSQNNTADKIQWFGGTNKFLGIGTYGGVYKANGGSDTTPIAGDAIAVQALEFIGCKAVSPIRLGSSLFYIQRGDLILNRFSYSLLADDFSTSSLNIFSDEITAGGLKQLTVQQGTTDIIWVVTDTGKLLGLTVKTDEEISAWHGPHAIGGSDVKVLSVCGEPQTDNKDSLWLVVERTINGVTRRYIEYIEAEDALPEQEDYYTGVLATDTLQYRKLLYEASKSLIRVDSALTLNQAQTVALTPGAVTGTGIAFTAASDLFAATDVGRYIVRKYVTGEESGKALITAYVSATEVTCTITEDFDSVATIGLGNWFLTATEITGLEHLEGETVRVQIDGADGGEYTVASGAITLADPGTVVHVGLSYTGRITSMPLDIGALVGTAQAKVMTVNRLGLLIRNTMGTKYGTDLYDLDQIPWRDSDETFAIATSELLRTSAELLNLPDGYDRRKFIHIVQDAPFPCTIQGIVPYVDTTNE</sequence>
<dbReference type="InterPro" id="IPR042302">
    <property type="entry name" value="E1_FCCH_sf"/>
</dbReference>
<accession>A0A6M3IS84</accession>
<reference evidence="2" key="1">
    <citation type="submission" date="2020-03" db="EMBL/GenBank/DDBJ databases">
        <title>The deep terrestrial virosphere.</title>
        <authorList>
            <person name="Holmfeldt K."/>
            <person name="Nilsson E."/>
            <person name="Simone D."/>
            <person name="Lopez-Fernandez M."/>
            <person name="Wu X."/>
            <person name="de Brujin I."/>
            <person name="Lundin D."/>
            <person name="Andersson A."/>
            <person name="Bertilsson S."/>
            <person name="Dopson M."/>
        </authorList>
    </citation>
    <scope>NUCLEOTIDE SEQUENCE</scope>
    <source>
        <strain evidence="2">MM415B01176</strain>
    </source>
</reference>
<evidence type="ECO:0000313" key="2">
    <source>
        <dbReference type="EMBL" id="QJA60164.1"/>
    </source>
</evidence>
<dbReference type="Gene3D" id="2.60.120.200">
    <property type="match status" value="1"/>
</dbReference>
<dbReference type="EMBL" id="MT141398">
    <property type="protein sequence ID" value="QJA60164.1"/>
    <property type="molecule type" value="Genomic_DNA"/>
</dbReference>
<dbReference type="InterPro" id="IPR013320">
    <property type="entry name" value="ConA-like_dom_sf"/>
</dbReference>
<feature type="domain" description="Ubiquitin-activating enzyme E1 FCCH" evidence="1">
    <location>
        <begin position="467"/>
        <end position="535"/>
    </location>
</feature>
<protein>
    <submittedName>
        <fullName evidence="2">Putative tail tubular protein</fullName>
    </submittedName>
</protein>
<evidence type="ECO:0000259" key="1">
    <source>
        <dbReference type="Pfam" id="PF16190"/>
    </source>
</evidence>
<dbReference type="Pfam" id="PF16190">
    <property type="entry name" value="E1_FCCH"/>
    <property type="match status" value="2"/>
</dbReference>
<dbReference type="Pfam" id="PF13385">
    <property type="entry name" value="Laminin_G_3"/>
    <property type="match status" value="1"/>
</dbReference>
<feature type="domain" description="Ubiquitin-activating enzyme E1 FCCH" evidence="1">
    <location>
        <begin position="333"/>
        <end position="398"/>
    </location>
</feature>
<dbReference type="AlphaFoldDB" id="A0A6M3IS84"/>
<dbReference type="Gene3D" id="2.40.30.180">
    <property type="entry name" value="Ubiquitin-activating enzyme E1, FCCH domain"/>
    <property type="match status" value="2"/>
</dbReference>
<dbReference type="SUPFAM" id="SSF49899">
    <property type="entry name" value="Concanavalin A-like lectins/glucanases"/>
    <property type="match status" value="1"/>
</dbReference>
<name>A0A6M3IS84_9ZZZZ</name>
<organism evidence="2">
    <name type="scientific">viral metagenome</name>
    <dbReference type="NCBI Taxonomy" id="1070528"/>
    <lineage>
        <taxon>unclassified sequences</taxon>
        <taxon>metagenomes</taxon>
        <taxon>organismal metagenomes</taxon>
    </lineage>
</organism>
<dbReference type="InterPro" id="IPR032418">
    <property type="entry name" value="E1_FCCH"/>
</dbReference>
<gene>
    <name evidence="2" type="ORF">MM415B01176_0013</name>
</gene>
<proteinExistence type="predicted"/>